<dbReference type="PANTHER" id="PTHR45436">
    <property type="entry name" value="SENSOR HISTIDINE KINASE YKOH"/>
    <property type="match status" value="1"/>
</dbReference>
<keyword evidence="8 15" id="KW-0812">Transmembrane</keyword>
<keyword evidence="14 15" id="KW-0472">Membrane</keyword>
<dbReference type="SMART" id="SM00387">
    <property type="entry name" value="HATPase_c"/>
    <property type="match status" value="1"/>
</dbReference>
<evidence type="ECO:0000256" key="9">
    <source>
        <dbReference type="ARBA" id="ARBA00022741"/>
    </source>
</evidence>
<gene>
    <name evidence="18" type="ORF">AB432_005320</name>
</gene>
<evidence type="ECO:0000259" key="16">
    <source>
        <dbReference type="PROSITE" id="PS50109"/>
    </source>
</evidence>
<evidence type="ECO:0000313" key="19">
    <source>
        <dbReference type="Proteomes" id="UP000036061"/>
    </source>
</evidence>
<dbReference type="InterPro" id="IPR003594">
    <property type="entry name" value="HATPase_dom"/>
</dbReference>
<evidence type="ECO:0000256" key="7">
    <source>
        <dbReference type="ARBA" id="ARBA00022679"/>
    </source>
</evidence>
<keyword evidence="6" id="KW-0597">Phosphoprotein</keyword>
<dbReference type="SUPFAM" id="SSF158472">
    <property type="entry name" value="HAMP domain-like"/>
    <property type="match status" value="1"/>
</dbReference>
<dbReference type="InterPro" id="IPR041610">
    <property type="entry name" value="ArlS_N"/>
</dbReference>
<dbReference type="CDD" id="cd06225">
    <property type="entry name" value="HAMP"/>
    <property type="match status" value="1"/>
</dbReference>
<dbReference type="RefSeq" id="WP_048031370.1">
    <property type="nucleotide sequence ID" value="NZ_CP030117.1"/>
</dbReference>
<dbReference type="GO" id="GO:0005524">
    <property type="term" value="F:ATP binding"/>
    <property type="evidence" value="ECO:0007669"/>
    <property type="project" value="UniProtKB-KW"/>
</dbReference>
<evidence type="ECO:0000256" key="6">
    <source>
        <dbReference type="ARBA" id="ARBA00022553"/>
    </source>
</evidence>
<keyword evidence="7" id="KW-0808">Transferase</keyword>
<evidence type="ECO:0000256" key="10">
    <source>
        <dbReference type="ARBA" id="ARBA00022777"/>
    </source>
</evidence>
<dbReference type="InterPro" id="IPR004358">
    <property type="entry name" value="Sig_transdc_His_kin-like_C"/>
</dbReference>
<dbReference type="InterPro" id="IPR036890">
    <property type="entry name" value="HATPase_C_sf"/>
</dbReference>
<evidence type="ECO:0000256" key="3">
    <source>
        <dbReference type="ARBA" id="ARBA00012438"/>
    </source>
</evidence>
<dbReference type="PROSITE" id="PS50885">
    <property type="entry name" value="HAMP"/>
    <property type="match status" value="1"/>
</dbReference>
<dbReference type="PROSITE" id="PS50109">
    <property type="entry name" value="HIS_KIN"/>
    <property type="match status" value="1"/>
</dbReference>
<dbReference type="CDD" id="cd00082">
    <property type="entry name" value="HisKA"/>
    <property type="match status" value="1"/>
</dbReference>
<evidence type="ECO:0000313" key="18">
    <source>
        <dbReference type="EMBL" id="AWX54494.1"/>
    </source>
</evidence>
<reference evidence="18 19" key="1">
    <citation type="journal article" date="2015" name="Genome Announc.">
        <title>Draft Genome Sequence of Brevibacillus brevis DZQ7, a Plant Growth-Promoting Rhizobacterium with Broad-Spectrum Antimicrobial Activity.</title>
        <authorList>
            <person name="Hou Q."/>
            <person name="Wang C."/>
            <person name="Hou X."/>
            <person name="Xia Z."/>
            <person name="Ye J."/>
            <person name="Liu K."/>
            <person name="Liu H."/>
            <person name="Wang J."/>
            <person name="Guo H."/>
            <person name="Yu X."/>
            <person name="Yang Y."/>
            <person name="Du B."/>
            <person name="Ding Y."/>
        </authorList>
    </citation>
    <scope>NUCLEOTIDE SEQUENCE [LARGE SCALE GENOMIC DNA]</scope>
    <source>
        <strain evidence="18 19">DZQ7</strain>
    </source>
</reference>
<accession>A0A2Z4MDF3</accession>
<dbReference type="GO" id="GO:0005886">
    <property type="term" value="C:plasma membrane"/>
    <property type="evidence" value="ECO:0007669"/>
    <property type="project" value="UniProtKB-SubCell"/>
</dbReference>
<proteinExistence type="predicted"/>
<evidence type="ECO:0000256" key="2">
    <source>
        <dbReference type="ARBA" id="ARBA00004651"/>
    </source>
</evidence>
<dbReference type="EMBL" id="CP030117">
    <property type="protein sequence ID" value="AWX54494.1"/>
    <property type="molecule type" value="Genomic_DNA"/>
</dbReference>
<name>A0A2Z4MDF3_BREBE</name>
<feature type="transmembrane region" description="Helical" evidence="15">
    <location>
        <begin position="16"/>
        <end position="39"/>
    </location>
</feature>
<feature type="transmembrane region" description="Helical" evidence="15">
    <location>
        <begin position="164"/>
        <end position="188"/>
    </location>
</feature>
<evidence type="ECO:0000256" key="13">
    <source>
        <dbReference type="ARBA" id="ARBA00023012"/>
    </source>
</evidence>
<dbReference type="Pfam" id="PF18719">
    <property type="entry name" value="ArlS_N"/>
    <property type="match status" value="1"/>
</dbReference>
<dbReference type="SUPFAM" id="SSF47384">
    <property type="entry name" value="Homodimeric domain of signal transducing histidine kinase"/>
    <property type="match status" value="1"/>
</dbReference>
<comment type="subcellular location">
    <subcellularLocation>
        <location evidence="2">Cell membrane</location>
        <topology evidence="2">Multi-pass membrane protein</topology>
    </subcellularLocation>
</comment>
<dbReference type="PRINTS" id="PR00344">
    <property type="entry name" value="BCTRLSENSOR"/>
</dbReference>
<dbReference type="PANTHER" id="PTHR45436:SF5">
    <property type="entry name" value="SENSOR HISTIDINE KINASE TRCS"/>
    <property type="match status" value="1"/>
</dbReference>
<evidence type="ECO:0000256" key="15">
    <source>
        <dbReference type="SAM" id="Phobius"/>
    </source>
</evidence>
<evidence type="ECO:0000256" key="8">
    <source>
        <dbReference type="ARBA" id="ARBA00022692"/>
    </source>
</evidence>
<dbReference type="EC" id="2.7.13.3" evidence="3"/>
<keyword evidence="12 15" id="KW-1133">Transmembrane helix</keyword>
<evidence type="ECO:0000256" key="1">
    <source>
        <dbReference type="ARBA" id="ARBA00000085"/>
    </source>
</evidence>
<keyword evidence="13" id="KW-0902">Two-component regulatory system</keyword>
<keyword evidence="11" id="KW-0067">ATP-binding</keyword>
<dbReference type="SMART" id="SM00304">
    <property type="entry name" value="HAMP"/>
    <property type="match status" value="1"/>
</dbReference>
<evidence type="ECO:0000256" key="5">
    <source>
        <dbReference type="ARBA" id="ARBA00022475"/>
    </source>
</evidence>
<organism evidence="18 19">
    <name type="scientific">Brevibacillus brevis</name>
    <name type="common">Bacillus brevis</name>
    <dbReference type="NCBI Taxonomy" id="1393"/>
    <lineage>
        <taxon>Bacteria</taxon>
        <taxon>Bacillati</taxon>
        <taxon>Bacillota</taxon>
        <taxon>Bacilli</taxon>
        <taxon>Bacillales</taxon>
        <taxon>Paenibacillaceae</taxon>
        <taxon>Brevibacillus</taxon>
    </lineage>
</organism>
<dbReference type="Gene3D" id="3.30.565.10">
    <property type="entry name" value="Histidine kinase-like ATPase, C-terminal domain"/>
    <property type="match status" value="1"/>
</dbReference>
<keyword evidence="10 18" id="KW-0418">Kinase</keyword>
<sequence length="479" mass="54762">MRGPSRFLKLPIKWKLTLWSSLLLFLVFIGYNSFQYFFVEKWMFNKEQQVVQQTMREFLNYALEKEQSFEGKDIAELRSFLEKINQRNQMIRILDEEGNPIVVVSENFQDITLPPLPPVQSIRTQTQEVRGDLLIMSSPLTIFQFNGTVMILKNMKEFEQLSGALFQVMAIGCLTAVIISGLGGRLLARQLLKPLQSMNETMSNVRQKGFHERVQFHDNQDEIATLMKMFNKMMDQVERSFLQQRQFVEDASHELRTPIAIIEGHLGMLRRWGKNDPAVLEESLQTSIQELARLKGLVQELLALTRAEHVEIEEDVALHDPDRAVCHMIKKFAMIQPTFTIDQELGPLAGEILAISEEHLEQVLLILLDNAVKYSGESRRICVRAMVQENVACMEILDEGIGIPEQDLPYVLDRLYRVDKARNSGESGYGLGLAIAKRLLARYNGSITIQSVEQEGTTVTVFVPLRSANFNRSASQIKN</sequence>
<feature type="domain" description="Histidine kinase" evidence="16">
    <location>
        <begin position="250"/>
        <end position="467"/>
    </location>
</feature>
<dbReference type="Pfam" id="PF00512">
    <property type="entry name" value="HisKA"/>
    <property type="match status" value="1"/>
</dbReference>
<dbReference type="FunFam" id="1.10.287.130:FF:000001">
    <property type="entry name" value="Two-component sensor histidine kinase"/>
    <property type="match status" value="1"/>
</dbReference>
<dbReference type="AlphaFoldDB" id="A0A2Z4MDF3"/>
<evidence type="ECO:0000256" key="4">
    <source>
        <dbReference type="ARBA" id="ARBA00015735"/>
    </source>
</evidence>
<dbReference type="Gene3D" id="1.10.287.130">
    <property type="match status" value="1"/>
</dbReference>
<dbReference type="SMART" id="SM00388">
    <property type="entry name" value="HisKA"/>
    <property type="match status" value="1"/>
</dbReference>
<feature type="domain" description="HAMP" evidence="17">
    <location>
        <begin position="189"/>
        <end position="242"/>
    </location>
</feature>
<evidence type="ECO:0000256" key="11">
    <source>
        <dbReference type="ARBA" id="ARBA00022840"/>
    </source>
</evidence>
<dbReference type="InterPro" id="IPR003661">
    <property type="entry name" value="HisK_dim/P_dom"/>
</dbReference>
<evidence type="ECO:0000256" key="12">
    <source>
        <dbReference type="ARBA" id="ARBA00022989"/>
    </source>
</evidence>
<dbReference type="GO" id="GO:0000155">
    <property type="term" value="F:phosphorelay sensor kinase activity"/>
    <property type="evidence" value="ECO:0007669"/>
    <property type="project" value="InterPro"/>
</dbReference>
<dbReference type="CDD" id="cd00075">
    <property type="entry name" value="HATPase"/>
    <property type="match status" value="1"/>
</dbReference>
<keyword evidence="5" id="KW-1003">Cell membrane</keyword>
<dbReference type="Pfam" id="PF02518">
    <property type="entry name" value="HATPase_c"/>
    <property type="match status" value="1"/>
</dbReference>
<comment type="catalytic activity">
    <reaction evidence="1">
        <text>ATP + protein L-histidine = ADP + protein N-phospho-L-histidine.</text>
        <dbReference type="EC" id="2.7.13.3"/>
    </reaction>
</comment>
<protein>
    <recommendedName>
        <fullName evidence="4">Signal transduction histidine-protein kinase ArlS</fullName>
        <ecNumber evidence="3">2.7.13.3</ecNumber>
    </recommendedName>
</protein>
<dbReference type="SUPFAM" id="SSF55874">
    <property type="entry name" value="ATPase domain of HSP90 chaperone/DNA topoisomerase II/histidine kinase"/>
    <property type="match status" value="1"/>
</dbReference>
<dbReference type="InterPro" id="IPR003660">
    <property type="entry name" value="HAMP_dom"/>
</dbReference>
<dbReference type="InterPro" id="IPR005467">
    <property type="entry name" value="His_kinase_dom"/>
</dbReference>
<dbReference type="Proteomes" id="UP000036061">
    <property type="component" value="Chromosome"/>
</dbReference>
<evidence type="ECO:0000256" key="14">
    <source>
        <dbReference type="ARBA" id="ARBA00023136"/>
    </source>
</evidence>
<keyword evidence="9" id="KW-0547">Nucleotide-binding</keyword>
<dbReference type="Pfam" id="PF00672">
    <property type="entry name" value="HAMP"/>
    <property type="match status" value="1"/>
</dbReference>
<dbReference type="Gene3D" id="6.10.340.10">
    <property type="match status" value="1"/>
</dbReference>
<dbReference type="InterPro" id="IPR050428">
    <property type="entry name" value="TCS_sensor_his_kinase"/>
</dbReference>
<evidence type="ECO:0000259" key="17">
    <source>
        <dbReference type="PROSITE" id="PS50885"/>
    </source>
</evidence>
<dbReference type="InterPro" id="IPR036097">
    <property type="entry name" value="HisK_dim/P_sf"/>
</dbReference>